<comment type="subcellular location">
    <subcellularLocation>
        <location evidence="2">Membrane</location>
        <topology evidence="2">Multi-pass membrane protein</topology>
    </subcellularLocation>
</comment>
<gene>
    <name evidence="12" type="ORF">OCBIM_22028537mg</name>
</gene>
<keyword evidence="4 10" id="KW-0812">Transmembrane</keyword>
<evidence type="ECO:0000256" key="4">
    <source>
        <dbReference type="ARBA" id="ARBA00022692"/>
    </source>
</evidence>
<evidence type="ECO:0000256" key="1">
    <source>
        <dbReference type="ARBA" id="ARBA00001936"/>
    </source>
</evidence>
<comment type="similarity">
    <text evidence="3">Belongs to the metallophosphoesterase superfamily. MPPE1 family.</text>
</comment>
<dbReference type="PANTHER" id="PTHR13315">
    <property type="entry name" value="METALLO PHOSPHOESTERASE RELATED"/>
    <property type="match status" value="1"/>
</dbReference>
<dbReference type="InterPro" id="IPR033308">
    <property type="entry name" value="PGAP5/Cdc1/Ted1"/>
</dbReference>
<keyword evidence="7 10" id="KW-1133">Transmembrane helix</keyword>
<feature type="domain" description="Calcineurin-like phosphoesterase" evidence="11">
    <location>
        <begin position="60"/>
        <end position="301"/>
    </location>
</feature>
<feature type="transmembrane region" description="Helical" evidence="10">
    <location>
        <begin position="352"/>
        <end position="369"/>
    </location>
</feature>
<dbReference type="Gene3D" id="3.60.21.10">
    <property type="match status" value="1"/>
</dbReference>
<evidence type="ECO:0000256" key="7">
    <source>
        <dbReference type="ARBA" id="ARBA00022989"/>
    </source>
</evidence>
<reference evidence="12" key="1">
    <citation type="submission" date="2015-07" db="EMBL/GenBank/DDBJ databases">
        <title>MeaNS - Measles Nucleotide Surveillance Program.</title>
        <authorList>
            <person name="Tran T."/>
            <person name="Druce J."/>
        </authorList>
    </citation>
    <scope>NUCLEOTIDE SEQUENCE</scope>
    <source>
        <strain evidence="12">UCB-OBI-ISO-001</strain>
        <tissue evidence="12">Gonad</tissue>
    </source>
</reference>
<dbReference type="GO" id="GO:0016020">
    <property type="term" value="C:membrane"/>
    <property type="evidence" value="ECO:0007669"/>
    <property type="project" value="UniProtKB-SubCell"/>
</dbReference>
<dbReference type="OMA" id="LHCMKYP"/>
<evidence type="ECO:0000256" key="5">
    <source>
        <dbReference type="ARBA" id="ARBA00022723"/>
    </source>
</evidence>
<dbReference type="EMBL" id="KQ416260">
    <property type="protein sequence ID" value="KOF97768.1"/>
    <property type="molecule type" value="Genomic_DNA"/>
</dbReference>
<dbReference type="GO" id="GO:0016787">
    <property type="term" value="F:hydrolase activity"/>
    <property type="evidence" value="ECO:0007669"/>
    <property type="project" value="UniProtKB-KW"/>
</dbReference>
<sequence>MGLRQMWHAKLLRLLVLLVLLVIYCEFLHYYIVLIFCTWPALDSQFKDIFVTQSSHKPLKAMFIADTHLLGNREGHWFDKLRREWQMQRSFQTSLSIHSPDVVFVLGDLFDEGKWSSDKEFQYHVDRFKKMFHHSKDISFYAVVGNHDIGFHYDVTIEKHERFQKAFDAPSVKVLRIRDSVFVLLNSMAMQNDGCTLCSDALRKIYKVSQTLKCWQFQGFDQVAKENCKNIEILPYSRPIIIQHFPMYRPSDFNCTTPDAAPEPLKSISFQENFDCLSKSSTKQIFKLLNPRLIMSGHTHHGCYRVHSDGTPEWTVASFSWRNKKAPTFLLALITSDNFAVHQCAIPKETTIIFLYILGGFFALFSLFLPRTSIWRPLSWTSVNKDS</sequence>
<dbReference type="GO" id="GO:0006506">
    <property type="term" value="P:GPI anchor biosynthetic process"/>
    <property type="evidence" value="ECO:0007669"/>
    <property type="project" value="InterPro"/>
</dbReference>
<dbReference type="STRING" id="37653.A0A0L8I8D6"/>
<evidence type="ECO:0000259" key="11">
    <source>
        <dbReference type="Pfam" id="PF00149"/>
    </source>
</evidence>
<organism evidence="12">
    <name type="scientific">Octopus bimaculoides</name>
    <name type="common">California two-spotted octopus</name>
    <dbReference type="NCBI Taxonomy" id="37653"/>
    <lineage>
        <taxon>Eukaryota</taxon>
        <taxon>Metazoa</taxon>
        <taxon>Spiralia</taxon>
        <taxon>Lophotrochozoa</taxon>
        <taxon>Mollusca</taxon>
        <taxon>Cephalopoda</taxon>
        <taxon>Coleoidea</taxon>
        <taxon>Octopodiformes</taxon>
        <taxon>Octopoda</taxon>
        <taxon>Incirrata</taxon>
        <taxon>Octopodidae</taxon>
        <taxon>Octopus</taxon>
    </lineage>
</organism>
<protein>
    <recommendedName>
        <fullName evidence="11">Calcineurin-like phosphoesterase domain-containing protein</fullName>
    </recommendedName>
</protein>
<name>A0A0L8I8D6_OCTBM</name>
<evidence type="ECO:0000313" key="12">
    <source>
        <dbReference type="EMBL" id="KOF97768.1"/>
    </source>
</evidence>
<feature type="transmembrane region" description="Helical" evidence="10">
    <location>
        <begin position="12"/>
        <end position="32"/>
    </location>
</feature>
<keyword evidence="9" id="KW-0464">Manganese</keyword>
<accession>A0A0L8I8D6</accession>
<comment type="cofactor">
    <cofactor evidence="1">
        <name>Mn(2+)</name>
        <dbReference type="ChEBI" id="CHEBI:29035"/>
    </cofactor>
</comment>
<dbReference type="GO" id="GO:0046872">
    <property type="term" value="F:metal ion binding"/>
    <property type="evidence" value="ECO:0007669"/>
    <property type="project" value="UniProtKB-KW"/>
</dbReference>
<evidence type="ECO:0000256" key="6">
    <source>
        <dbReference type="ARBA" id="ARBA00022801"/>
    </source>
</evidence>
<evidence type="ECO:0000256" key="9">
    <source>
        <dbReference type="ARBA" id="ARBA00023211"/>
    </source>
</evidence>
<keyword evidence="6" id="KW-0378">Hydrolase</keyword>
<evidence type="ECO:0000256" key="3">
    <source>
        <dbReference type="ARBA" id="ARBA00008895"/>
    </source>
</evidence>
<proteinExistence type="inferred from homology"/>
<dbReference type="EMBL" id="KQ416260">
    <property type="protein sequence ID" value="KOF97767.1"/>
    <property type="molecule type" value="Genomic_DNA"/>
</dbReference>
<dbReference type="OrthoDB" id="9984693at2759"/>
<evidence type="ECO:0000256" key="8">
    <source>
        <dbReference type="ARBA" id="ARBA00023136"/>
    </source>
</evidence>
<evidence type="ECO:0000256" key="2">
    <source>
        <dbReference type="ARBA" id="ARBA00004141"/>
    </source>
</evidence>
<dbReference type="AlphaFoldDB" id="A0A0L8I8D6"/>
<keyword evidence="8 10" id="KW-0472">Membrane</keyword>
<dbReference type="InterPro" id="IPR004843">
    <property type="entry name" value="Calcineurin-like_PHP"/>
</dbReference>
<keyword evidence="5" id="KW-0479">Metal-binding</keyword>
<dbReference type="Pfam" id="PF00149">
    <property type="entry name" value="Metallophos"/>
    <property type="match status" value="1"/>
</dbReference>
<evidence type="ECO:0000256" key="10">
    <source>
        <dbReference type="SAM" id="Phobius"/>
    </source>
</evidence>
<dbReference type="KEGG" id="obi:106880848"/>
<dbReference type="PANTHER" id="PTHR13315:SF0">
    <property type="entry name" value="METALLOPHOSPHOESTERASE 1"/>
    <property type="match status" value="1"/>
</dbReference>
<dbReference type="InterPro" id="IPR029052">
    <property type="entry name" value="Metallo-depent_PP-like"/>
</dbReference>
<dbReference type="SUPFAM" id="SSF56300">
    <property type="entry name" value="Metallo-dependent phosphatases"/>
    <property type="match status" value="1"/>
</dbReference>